<proteinExistence type="predicted"/>
<dbReference type="Proteomes" id="UP001497516">
    <property type="component" value="Chromosome 7"/>
</dbReference>
<dbReference type="InterPro" id="IPR013103">
    <property type="entry name" value="RVT_2"/>
</dbReference>
<accession>A0AAV2FWX0</accession>
<dbReference type="AlphaFoldDB" id="A0AAV2FWX0"/>
<dbReference type="EMBL" id="OZ034820">
    <property type="protein sequence ID" value="CAL1402038.1"/>
    <property type="molecule type" value="Genomic_DNA"/>
</dbReference>
<name>A0AAV2FWX0_9ROSI</name>
<dbReference type="Pfam" id="PF07727">
    <property type="entry name" value="RVT_2"/>
    <property type="match status" value="1"/>
</dbReference>
<reference evidence="2 3" key="1">
    <citation type="submission" date="2024-04" db="EMBL/GenBank/DDBJ databases">
        <authorList>
            <person name="Fracassetti M."/>
        </authorList>
    </citation>
    <scope>NUCLEOTIDE SEQUENCE [LARGE SCALE GENOMIC DNA]</scope>
</reference>
<feature type="domain" description="Reverse transcriptase Ty1/copia-type" evidence="1">
    <location>
        <begin position="11"/>
        <end position="89"/>
    </location>
</feature>
<evidence type="ECO:0000313" key="2">
    <source>
        <dbReference type="EMBL" id="CAL1402038.1"/>
    </source>
</evidence>
<sequence length="90" mass="10318">MLEELQYLYANHTWTLTEKPLSAHVVGYMRVFRIKRNADGSVARYKAHLVAKVFYQRPGLDYHDTYSLVVKPATISVVLAIAIAQGWPIR</sequence>
<organism evidence="2 3">
    <name type="scientific">Linum trigynum</name>
    <dbReference type="NCBI Taxonomy" id="586398"/>
    <lineage>
        <taxon>Eukaryota</taxon>
        <taxon>Viridiplantae</taxon>
        <taxon>Streptophyta</taxon>
        <taxon>Embryophyta</taxon>
        <taxon>Tracheophyta</taxon>
        <taxon>Spermatophyta</taxon>
        <taxon>Magnoliopsida</taxon>
        <taxon>eudicotyledons</taxon>
        <taxon>Gunneridae</taxon>
        <taxon>Pentapetalae</taxon>
        <taxon>rosids</taxon>
        <taxon>fabids</taxon>
        <taxon>Malpighiales</taxon>
        <taxon>Linaceae</taxon>
        <taxon>Linum</taxon>
    </lineage>
</organism>
<keyword evidence="3" id="KW-1185">Reference proteome</keyword>
<gene>
    <name evidence="2" type="ORF">LTRI10_LOCUS42068</name>
</gene>
<evidence type="ECO:0000313" key="3">
    <source>
        <dbReference type="Proteomes" id="UP001497516"/>
    </source>
</evidence>
<protein>
    <recommendedName>
        <fullName evidence="1">Reverse transcriptase Ty1/copia-type domain-containing protein</fullName>
    </recommendedName>
</protein>
<evidence type="ECO:0000259" key="1">
    <source>
        <dbReference type="Pfam" id="PF07727"/>
    </source>
</evidence>